<sequence length="92" mass="10264">MAMMLLLMVVMMLCNANLTEDGRLSSLQAEGLHAITFSIYASPWNSINIVSVNVAQRILFHANLIRIPKRVFKETDDCSRLPEYLLGAGVLL</sequence>
<dbReference type="Proteomes" id="UP001266305">
    <property type="component" value="Unassembled WGS sequence"/>
</dbReference>
<comment type="caution">
    <text evidence="2">The sequence shown here is derived from an EMBL/GenBank/DDBJ whole genome shotgun (WGS) entry which is preliminary data.</text>
</comment>
<evidence type="ECO:0000313" key="3">
    <source>
        <dbReference type="Proteomes" id="UP001266305"/>
    </source>
</evidence>
<feature type="chain" id="PRO_5047441681" evidence="1">
    <location>
        <begin position="17"/>
        <end position="92"/>
    </location>
</feature>
<gene>
    <name evidence="2" type="ORF">P7K49_026470</name>
</gene>
<reference evidence="2 3" key="1">
    <citation type="submission" date="2023-05" db="EMBL/GenBank/DDBJ databases">
        <title>B98-5 Cell Line De Novo Hybrid Assembly: An Optical Mapping Approach.</title>
        <authorList>
            <person name="Kananen K."/>
            <person name="Auerbach J.A."/>
            <person name="Kautto E."/>
            <person name="Blachly J.S."/>
        </authorList>
    </citation>
    <scope>NUCLEOTIDE SEQUENCE [LARGE SCALE GENOMIC DNA]</scope>
    <source>
        <strain evidence="2">B95-8</strain>
        <tissue evidence="2">Cell line</tissue>
    </source>
</reference>
<name>A0ABQ9UD87_SAGOE</name>
<evidence type="ECO:0000256" key="1">
    <source>
        <dbReference type="SAM" id="SignalP"/>
    </source>
</evidence>
<dbReference type="EMBL" id="JASSZA010000013">
    <property type="protein sequence ID" value="KAK2095054.1"/>
    <property type="molecule type" value="Genomic_DNA"/>
</dbReference>
<organism evidence="2 3">
    <name type="scientific">Saguinus oedipus</name>
    <name type="common">Cotton-top tamarin</name>
    <name type="synonym">Oedipomidas oedipus</name>
    <dbReference type="NCBI Taxonomy" id="9490"/>
    <lineage>
        <taxon>Eukaryota</taxon>
        <taxon>Metazoa</taxon>
        <taxon>Chordata</taxon>
        <taxon>Craniata</taxon>
        <taxon>Vertebrata</taxon>
        <taxon>Euteleostomi</taxon>
        <taxon>Mammalia</taxon>
        <taxon>Eutheria</taxon>
        <taxon>Euarchontoglires</taxon>
        <taxon>Primates</taxon>
        <taxon>Haplorrhini</taxon>
        <taxon>Platyrrhini</taxon>
        <taxon>Cebidae</taxon>
        <taxon>Callitrichinae</taxon>
        <taxon>Saguinus</taxon>
    </lineage>
</organism>
<protein>
    <submittedName>
        <fullName evidence="2">Uncharacterized protein</fullName>
    </submittedName>
</protein>
<feature type="signal peptide" evidence="1">
    <location>
        <begin position="1"/>
        <end position="16"/>
    </location>
</feature>
<accession>A0ABQ9UD87</accession>
<proteinExistence type="predicted"/>
<evidence type="ECO:0000313" key="2">
    <source>
        <dbReference type="EMBL" id="KAK2095054.1"/>
    </source>
</evidence>
<keyword evidence="3" id="KW-1185">Reference proteome</keyword>
<keyword evidence="1" id="KW-0732">Signal</keyword>